<dbReference type="FunFam" id="1.10.287.950:FF:000001">
    <property type="entry name" value="Methyl-accepting chemotaxis sensory transducer"/>
    <property type="match status" value="1"/>
</dbReference>
<keyword evidence="5" id="KW-1133">Transmembrane helix</keyword>
<evidence type="ECO:0000256" key="2">
    <source>
        <dbReference type="ARBA" id="ARBA00023224"/>
    </source>
</evidence>
<reference evidence="8 9" key="1">
    <citation type="submission" date="2018-11" db="EMBL/GenBank/DDBJ databases">
        <title>Complete genome sequence of multidrug-resistant Aeromonas veronii strain MS-18-37.</title>
        <authorList>
            <person name="Abdelhamed H."/>
            <person name="Lawrence M."/>
            <person name="Waldbieser G."/>
        </authorList>
    </citation>
    <scope>NUCLEOTIDE SEQUENCE [LARGE SCALE GENOMIC DNA]</scope>
    <source>
        <strain evidence="8 9">MS-18-37</strain>
    </source>
</reference>
<keyword evidence="5" id="KW-0472">Membrane</keyword>
<dbReference type="InterPro" id="IPR003660">
    <property type="entry name" value="HAMP_dom"/>
</dbReference>
<evidence type="ECO:0000256" key="1">
    <source>
        <dbReference type="ARBA" id="ARBA00004370"/>
    </source>
</evidence>
<dbReference type="Pfam" id="PF12729">
    <property type="entry name" value="4HB_MCP_1"/>
    <property type="match status" value="1"/>
</dbReference>
<dbReference type="SMART" id="SM00304">
    <property type="entry name" value="HAMP"/>
    <property type="match status" value="1"/>
</dbReference>
<keyword evidence="5" id="KW-0812">Transmembrane</keyword>
<dbReference type="SUPFAM" id="SSF58104">
    <property type="entry name" value="Methyl-accepting chemotaxis protein (MCP) signaling domain"/>
    <property type="match status" value="1"/>
</dbReference>
<dbReference type="PANTHER" id="PTHR32089:SF70">
    <property type="entry name" value="ENERGY TAXIS MODULATING METHYL ACCEPTING SENSORY TRANSDUCER"/>
    <property type="match status" value="1"/>
</dbReference>
<dbReference type="Proteomes" id="UP000267614">
    <property type="component" value="Chromosome"/>
</dbReference>
<proteinExistence type="inferred from homology"/>
<evidence type="ECO:0000313" key="9">
    <source>
        <dbReference type="Proteomes" id="UP000267614"/>
    </source>
</evidence>
<evidence type="ECO:0000256" key="3">
    <source>
        <dbReference type="ARBA" id="ARBA00029447"/>
    </source>
</evidence>
<dbReference type="PROSITE" id="PS50885">
    <property type="entry name" value="HAMP"/>
    <property type="match status" value="1"/>
</dbReference>
<dbReference type="PROSITE" id="PS50111">
    <property type="entry name" value="CHEMOTAXIS_TRANSDUC_2"/>
    <property type="match status" value="1"/>
</dbReference>
<dbReference type="GO" id="GO:0007165">
    <property type="term" value="P:signal transduction"/>
    <property type="evidence" value="ECO:0007669"/>
    <property type="project" value="UniProtKB-KW"/>
</dbReference>
<evidence type="ECO:0000259" key="7">
    <source>
        <dbReference type="PROSITE" id="PS50885"/>
    </source>
</evidence>
<dbReference type="PANTHER" id="PTHR32089">
    <property type="entry name" value="METHYL-ACCEPTING CHEMOTAXIS PROTEIN MCPB"/>
    <property type="match status" value="1"/>
</dbReference>
<dbReference type="InterPro" id="IPR024478">
    <property type="entry name" value="HlyB_4HB_MCP"/>
</dbReference>
<comment type="similarity">
    <text evidence="3">Belongs to the methyl-accepting chemotaxis (MCP) protein family.</text>
</comment>
<evidence type="ECO:0000313" key="8">
    <source>
        <dbReference type="EMBL" id="AYV36721.1"/>
    </source>
</evidence>
<feature type="domain" description="Methyl-accepting transducer" evidence="6">
    <location>
        <begin position="412"/>
        <end position="648"/>
    </location>
</feature>
<feature type="transmembrane region" description="Helical" evidence="5">
    <location>
        <begin position="36"/>
        <end position="54"/>
    </location>
</feature>
<accession>A0AAN1QD25</accession>
<evidence type="ECO:0000259" key="6">
    <source>
        <dbReference type="PROSITE" id="PS50111"/>
    </source>
</evidence>
<dbReference type="GO" id="GO:0016020">
    <property type="term" value="C:membrane"/>
    <property type="evidence" value="ECO:0007669"/>
    <property type="project" value="UniProtKB-SubCell"/>
</dbReference>
<protein>
    <submittedName>
        <fullName evidence="8">Methyl-accepting chemotaxis protein</fullName>
    </submittedName>
</protein>
<evidence type="ECO:0000256" key="4">
    <source>
        <dbReference type="PROSITE-ProRule" id="PRU00284"/>
    </source>
</evidence>
<dbReference type="Pfam" id="PF00672">
    <property type="entry name" value="HAMP"/>
    <property type="match status" value="1"/>
</dbReference>
<dbReference type="Gene3D" id="6.10.340.10">
    <property type="match status" value="1"/>
</dbReference>
<keyword evidence="2 4" id="KW-0807">Transducer</keyword>
<evidence type="ECO:0000256" key="5">
    <source>
        <dbReference type="SAM" id="Phobius"/>
    </source>
</evidence>
<dbReference type="EMBL" id="CP033604">
    <property type="protein sequence ID" value="AYV36721.1"/>
    <property type="molecule type" value="Genomic_DNA"/>
</dbReference>
<dbReference type="InterPro" id="IPR004089">
    <property type="entry name" value="MCPsignal_dom"/>
</dbReference>
<organism evidence="8 9">
    <name type="scientific">Aeromonas veronii</name>
    <dbReference type="NCBI Taxonomy" id="654"/>
    <lineage>
        <taxon>Bacteria</taxon>
        <taxon>Pseudomonadati</taxon>
        <taxon>Pseudomonadota</taxon>
        <taxon>Gammaproteobacteria</taxon>
        <taxon>Aeromonadales</taxon>
        <taxon>Aeromonadaceae</taxon>
        <taxon>Aeromonas</taxon>
    </lineage>
</organism>
<sequence length="684" mass="75399">MHQDACRAPGALITGSAPMRRERWEKRMSIVQRIRLGFALLLVLLLLLGAISYLKTTSIHGRFQQVTEEATPQALTASRLRAALLMADRDSLAHLAIREASAFPESRQRVAHDKVRYEQHIKAFAALTLDTESERQLARVTDQAPRLFTISEQLMSLHEESVELERVLARMRSELLHLDDNYRSAADLLVRYTAGRRSLQNKAELITSGIARDLKLILRADDNTDLVALQGVLAKDIDIANQRLERIVVPDDVKARFIRHVARIPQLVFGDKGLIATLVRRQQISQQLHGLREQQEAQSQQLGEVLDRLIAISNQSMQEDRLSADVAVDSARTWIVMVALCSVLIALIVAWSTARSIQVPLVRINRVLGLMAQGDMTLRVRYPARNELGEVANSIDQLAHHTKTLLMEVQTGSEYLVSETRKTAEIGEQVMSQVQAQKAQTDQVAAAIFELETSATEVARSSDHVRREVGEANDESRRGRHLMKANRDGIEQLATDIAGAMAITRKLEGYSSNIGNILEVIRGMAEQTNLLALNAAIEAARAGEAGRGFAVVAEEVRALATRSQGATQEIQVMIDNLQGCARDVANVMAQSHEQTELSVQQTRDVESALTRIASRMEAIKEIADHMAYAAAEQISVSQGVAQHVAAIADVAHETEQASRVSASSGEVLSGLASQQQSLVARFKV</sequence>
<feature type="domain" description="HAMP" evidence="7">
    <location>
        <begin position="355"/>
        <end position="407"/>
    </location>
</feature>
<dbReference type="CDD" id="cd06225">
    <property type="entry name" value="HAMP"/>
    <property type="match status" value="1"/>
</dbReference>
<dbReference type="AlphaFoldDB" id="A0AAN1QD25"/>
<name>A0AAN1QD25_AERVE</name>
<dbReference type="GO" id="GO:0006935">
    <property type="term" value="P:chemotaxis"/>
    <property type="evidence" value="ECO:0007669"/>
    <property type="project" value="UniProtKB-ARBA"/>
</dbReference>
<dbReference type="SMART" id="SM00283">
    <property type="entry name" value="MA"/>
    <property type="match status" value="1"/>
</dbReference>
<dbReference type="Gene3D" id="1.10.287.950">
    <property type="entry name" value="Methyl-accepting chemotaxis protein"/>
    <property type="match status" value="1"/>
</dbReference>
<dbReference type="Pfam" id="PF00015">
    <property type="entry name" value="MCPsignal"/>
    <property type="match status" value="1"/>
</dbReference>
<comment type="subcellular location">
    <subcellularLocation>
        <location evidence="1">Membrane</location>
    </subcellularLocation>
</comment>
<gene>
    <name evidence="8" type="ORF">EFI48_07790</name>
</gene>